<reference evidence="1 2" key="1">
    <citation type="submission" date="2016-10" db="EMBL/GenBank/DDBJ databases">
        <authorList>
            <person name="de Groot N.N."/>
        </authorList>
    </citation>
    <scope>NUCLEOTIDE SEQUENCE [LARGE SCALE GENOMIC DNA]</scope>
    <source>
        <strain evidence="1 2">DSM 43941</strain>
    </source>
</reference>
<proteinExistence type="predicted"/>
<dbReference type="OrthoDB" id="3688765at2"/>
<name>A0A1H1YCV6_9ACTN</name>
<dbReference type="RefSeq" id="WP_092544862.1">
    <property type="nucleotide sequence ID" value="NZ_BOMJ01000001.1"/>
</dbReference>
<dbReference type="Proteomes" id="UP000198688">
    <property type="component" value="Chromosome I"/>
</dbReference>
<dbReference type="AlphaFoldDB" id="A0A1H1YCV6"/>
<gene>
    <name evidence="1" type="ORF">SAMN04489716_2798</name>
</gene>
<evidence type="ECO:0000313" key="2">
    <source>
        <dbReference type="Proteomes" id="UP000198688"/>
    </source>
</evidence>
<organism evidence="1 2">
    <name type="scientific">Actinoplanes derwentensis</name>
    <dbReference type="NCBI Taxonomy" id="113562"/>
    <lineage>
        <taxon>Bacteria</taxon>
        <taxon>Bacillati</taxon>
        <taxon>Actinomycetota</taxon>
        <taxon>Actinomycetes</taxon>
        <taxon>Micromonosporales</taxon>
        <taxon>Micromonosporaceae</taxon>
        <taxon>Actinoplanes</taxon>
    </lineage>
</organism>
<dbReference type="EMBL" id="LT629758">
    <property type="protein sequence ID" value="SDT19119.1"/>
    <property type="molecule type" value="Genomic_DNA"/>
</dbReference>
<accession>A0A1H1YCV6</accession>
<sequence>MTVVRAHHHHNPYDHLFGGDEFDELLRDLGQRRAASIEHHHRAGTYPRAAMGFVILDPTAGPWVPNTSAVLGAITIGPDSERFLPNAAAKAGGHRRLGRNYGEAVLVDPHLCGRAAFRYGHSAQVRGVIVGASSQAPDQDLYEAGQLAADFVTAIAARQAGWESKTGETDWLSADDRPDREYRDMVSFFDAGAPADRP</sequence>
<keyword evidence="2" id="KW-1185">Reference proteome</keyword>
<evidence type="ECO:0000313" key="1">
    <source>
        <dbReference type="EMBL" id="SDT19119.1"/>
    </source>
</evidence>
<protein>
    <submittedName>
        <fullName evidence="1">Uncharacterized protein</fullName>
    </submittedName>
</protein>